<evidence type="ECO:0000313" key="2">
    <source>
        <dbReference type="EMBL" id="QJD69194.1"/>
    </source>
</evidence>
<sequence length="211" mass="23403">MSQDVVEEKPRSSTAYSRDAAQPTRASGTALYSQKEFQDIFFSIRDIARKEGYESALKIPSYKIPGLPCTALDSHPKGVRVKGGDLFNGLSIFYDCGSFAMEVATTDFTMATDQQMMVKIAEETSTPITGGSIFEGLLHIKQRGHPGRLYCSWERCLGGCCRNFRQAVAQCEVSRWASGQFYIRHYDNAASEELMQKDRPSLAAGIMSPEV</sequence>
<feature type="region of interest" description="Disordered" evidence="1">
    <location>
        <begin position="1"/>
        <end position="22"/>
    </location>
</feature>
<name>A0A7Z2ZI47_XANCA</name>
<protein>
    <submittedName>
        <fullName evidence="2">Uncharacterized protein</fullName>
    </submittedName>
</protein>
<reference evidence="2 3" key="1">
    <citation type="submission" date="2020-04" db="EMBL/GenBank/DDBJ databases">
        <title>Genome-Wide Identification of 5-Methylcytosine Sites in Bacterial Genomes By High-Throughput Sequencing of MspJI Restriction Fragments.</title>
        <authorList>
            <person name="Wu V."/>
        </authorList>
    </citation>
    <scope>NUCLEOTIDE SEQUENCE [LARGE SCALE GENOMIC DNA]</scope>
    <source>
        <strain evidence="2 3">NEB122</strain>
    </source>
</reference>
<dbReference type="EMBL" id="CP051651">
    <property type="protein sequence ID" value="QJD69194.1"/>
    <property type="molecule type" value="Genomic_DNA"/>
</dbReference>
<reference evidence="2 3" key="2">
    <citation type="submission" date="2020-04" db="EMBL/GenBank/DDBJ databases">
        <authorList>
            <person name="Fomenkov A."/>
            <person name="Anton B.P."/>
            <person name="Roberts R.J."/>
        </authorList>
    </citation>
    <scope>NUCLEOTIDE SEQUENCE [LARGE SCALE GENOMIC DNA]</scope>
    <source>
        <strain evidence="2 3">NEB122</strain>
    </source>
</reference>
<dbReference type="RefSeq" id="WP_169707351.1">
    <property type="nucleotide sequence ID" value="NZ_CP051651.1"/>
</dbReference>
<evidence type="ECO:0000256" key="1">
    <source>
        <dbReference type="SAM" id="MobiDB-lite"/>
    </source>
</evidence>
<dbReference type="Proteomes" id="UP000503498">
    <property type="component" value="Chromosome"/>
</dbReference>
<dbReference type="AlphaFoldDB" id="A0A7Z2ZI47"/>
<proteinExistence type="predicted"/>
<accession>A0A7Z2ZI47</accession>
<feature type="compositionally biased region" description="Basic and acidic residues" evidence="1">
    <location>
        <begin position="1"/>
        <end position="11"/>
    </location>
</feature>
<evidence type="ECO:0000313" key="3">
    <source>
        <dbReference type="Proteomes" id="UP000503498"/>
    </source>
</evidence>
<gene>
    <name evidence="2" type="ORF">HG421_16785</name>
</gene>
<organism evidence="2 3">
    <name type="scientific">Xanthomonas campestris pv. badrii</name>
    <dbReference type="NCBI Taxonomy" id="149696"/>
    <lineage>
        <taxon>Bacteria</taxon>
        <taxon>Pseudomonadati</taxon>
        <taxon>Pseudomonadota</taxon>
        <taxon>Gammaproteobacteria</taxon>
        <taxon>Lysobacterales</taxon>
        <taxon>Lysobacteraceae</taxon>
        <taxon>Xanthomonas</taxon>
    </lineage>
</organism>